<feature type="domain" description="Sulfatase N-terminal" evidence="4">
    <location>
        <begin position="32"/>
        <end position="316"/>
    </location>
</feature>
<dbReference type="RefSeq" id="WP_220111340.1">
    <property type="nucleotide sequence ID" value="NZ_JAHZST010000019.1"/>
</dbReference>
<keyword evidence="2" id="KW-0378">Hydrolase</keyword>
<dbReference type="InterPro" id="IPR017850">
    <property type="entry name" value="Alkaline_phosphatase_core_sf"/>
</dbReference>
<organism evidence="5 6">
    <name type="scientific">Shewanella nanhaiensis</name>
    <dbReference type="NCBI Taxonomy" id="2864872"/>
    <lineage>
        <taxon>Bacteria</taxon>
        <taxon>Pseudomonadati</taxon>
        <taxon>Pseudomonadota</taxon>
        <taxon>Gammaproteobacteria</taxon>
        <taxon>Alteromonadales</taxon>
        <taxon>Shewanellaceae</taxon>
        <taxon>Shewanella</taxon>
    </lineage>
</organism>
<dbReference type="PANTHER" id="PTHR42693">
    <property type="entry name" value="ARYLSULFATASE FAMILY MEMBER"/>
    <property type="match status" value="1"/>
</dbReference>
<protein>
    <submittedName>
        <fullName evidence="5">Sulfatase</fullName>
    </submittedName>
</protein>
<dbReference type="PROSITE" id="PS51257">
    <property type="entry name" value="PROKAR_LIPOPROTEIN"/>
    <property type="match status" value="1"/>
</dbReference>
<dbReference type="Proteomes" id="UP001195963">
    <property type="component" value="Unassembled WGS sequence"/>
</dbReference>
<evidence type="ECO:0000313" key="6">
    <source>
        <dbReference type="Proteomes" id="UP001195963"/>
    </source>
</evidence>
<feature type="signal peptide" evidence="3">
    <location>
        <begin position="1"/>
        <end position="18"/>
    </location>
</feature>
<dbReference type="EMBL" id="JAHZST010000019">
    <property type="protein sequence ID" value="MBW8185994.1"/>
    <property type="molecule type" value="Genomic_DNA"/>
</dbReference>
<evidence type="ECO:0000256" key="2">
    <source>
        <dbReference type="ARBA" id="ARBA00022801"/>
    </source>
</evidence>
<dbReference type="Pfam" id="PF00884">
    <property type="entry name" value="Sulfatase"/>
    <property type="match status" value="1"/>
</dbReference>
<feature type="chain" id="PRO_5045876223" evidence="3">
    <location>
        <begin position="19"/>
        <end position="494"/>
    </location>
</feature>
<name>A0ABS7E8I1_9GAMM</name>
<evidence type="ECO:0000256" key="3">
    <source>
        <dbReference type="SAM" id="SignalP"/>
    </source>
</evidence>
<dbReference type="Gene3D" id="3.40.720.10">
    <property type="entry name" value="Alkaline Phosphatase, subunit A"/>
    <property type="match status" value="1"/>
</dbReference>
<dbReference type="CDD" id="cd16027">
    <property type="entry name" value="SGSH"/>
    <property type="match status" value="1"/>
</dbReference>
<dbReference type="PANTHER" id="PTHR42693:SF53">
    <property type="entry name" value="ENDO-4-O-SULFATASE"/>
    <property type="match status" value="1"/>
</dbReference>
<comment type="similarity">
    <text evidence="1">Belongs to the sulfatase family.</text>
</comment>
<keyword evidence="6" id="KW-1185">Reference proteome</keyword>
<dbReference type="SUPFAM" id="SSF53649">
    <property type="entry name" value="Alkaline phosphatase-like"/>
    <property type="match status" value="1"/>
</dbReference>
<dbReference type="InterPro" id="IPR050738">
    <property type="entry name" value="Sulfatase"/>
</dbReference>
<keyword evidence="3" id="KW-0732">Signal</keyword>
<evidence type="ECO:0000256" key="1">
    <source>
        <dbReference type="ARBA" id="ARBA00008779"/>
    </source>
</evidence>
<gene>
    <name evidence="5" type="ORF">K0625_20375</name>
</gene>
<proteinExistence type="inferred from homology"/>
<evidence type="ECO:0000259" key="4">
    <source>
        <dbReference type="Pfam" id="PF00884"/>
    </source>
</evidence>
<sequence>MRIGIVIILLLFMAGCQATEEDKVSKEITKQPNILWIYVEDMNDWMGAYGDKTVPTPNIDQLASQGVRFDKVIMPAAVCSAVRSAIISGEMQTTLGFHNHRSGRFDYNPITLPQGHKTVPELFRDNGYETFNIGKDDYNFHYDRSQLYSLHPGPVAGHQGAKNGPDFDWGKTLAQSGKPFFGQIQLRGGKYKVKNPPVKVDRASVTLPPYYNDQPLTRDAWARHYENIHLTDLDVGEIVKELKDNNLLENTIVFFFTDHGMGLLRHKQFLYDGGLQVPLVISWMNGNDKLRELGAERKELIRGLDIGGSSLGLAGIDIPAYMTTENFFAADYQAKPWVISARDRCDYTFEKMRSVRTDRFKYIRNYFPERPYMQAQYRDKWPLVKEYKKAFAAGEFNEIEAQLMAERKPAEELYDLDNDPHEVNNLAGIAAYKIQLTKMRGVLNNWVAETGDKGQLPESDVGIREVLDFYHDKCQSPECQSYRTRHQLSGNKSD</sequence>
<dbReference type="InterPro" id="IPR000917">
    <property type="entry name" value="Sulfatase_N"/>
</dbReference>
<accession>A0ABS7E8I1</accession>
<reference evidence="5 6" key="1">
    <citation type="submission" date="2021-07" db="EMBL/GenBank/DDBJ databases">
        <title>Shewanella sp. nov, isolated from SCS.</title>
        <authorList>
            <person name="Cao W.R."/>
        </authorList>
    </citation>
    <scope>NUCLEOTIDE SEQUENCE [LARGE SCALE GENOMIC DNA]</scope>
    <source>
        <strain evidence="5 6">NR704-98</strain>
    </source>
</reference>
<comment type="caution">
    <text evidence="5">The sequence shown here is derived from an EMBL/GenBank/DDBJ whole genome shotgun (WGS) entry which is preliminary data.</text>
</comment>
<evidence type="ECO:0000313" key="5">
    <source>
        <dbReference type="EMBL" id="MBW8185994.1"/>
    </source>
</evidence>